<evidence type="ECO:0000313" key="10">
    <source>
        <dbReference type="WBParaSite" id="nRc.2.0.1.t22043-RA"/>
    </source>
</evidence>
<dbReference type="FunFam" id="2.40.30.10:FF:000007">
    <property type="entry name" value="Translation initiation factor IF-2"/>
    <property type="match status" value="1"/>
</dbReference>
<dbReference type="SUPFAM" id="SSF52156">
    <property type="entry name" value="Initiation factor IF2/eIF5b, domain 3"/>
    <property type="match status" value="1"/>
</dbReference>
<evidence type="ECO:0000313" key="9">
    <source>
        <dbReference type="Proteomes" id="UP000887565"/>
    </source>
</evidence>
<sequence length="588" mass="65391">MLVVLYGKDEFRSISEVKELFSCLSQITDEEYRGKFDEIIRAPEHIATLAAEMGFRASFIKQPKNVDQTLLESLENEITMELEKRPWPVDLSKCHPRPPVVTIMGHVDHGKTTLLDYLRKSEIVKSEFGGITQHIGAFSVKMQDSSNIITFLDTPGHAAFKSMRARGARVTDMVVLVVAADDGIMEQTVESIKFARDASVPIIVAISKCDKRNVDIQSVKLQLMSHNLVPEEYGGEVQVVPISALKGTGIEQLKEAIMTQAEIMDLRAETDGPVEAAVIESKTIHGKGKAASLLIRRGTLKKGRFIVAGQTYCCVRAMYDQQGNTIAEASPSTPVEVTGWKDELPSAGDEALEVETEKRAKDVVGYRKSKNKDQRDAQDLETVGEIRKKERELYTQIRLENIEAEIKNIRIRRKRNKMAVKSFRDELKKAESNNGDDDSKPEFNIIVKADVHGSLEAILEVCNTYNSGKCDFDVIYTGVGPVTGNDLELAETFKATIYAFNTATPSNLLQIIKIKQISLKPFNIIYRMVEDLKTELSNRLPPVDRTDILGEATVLRSFKVPGKSGSKRVPVAGCRCTKGTIVRKAKGK</sequence>
<dbReference type="GO" id="GO:0005737">
    <property type="term" value="C:cytoplasm"/>
    <property type="evidence" value="ECO:0007669"/>
    <property type="project" value="TreeGrafter"/>
</dbReference>
<evidence type="ECO:0000256" key="3">
    <source>
        <dbReference type="ARBA" id="ARBA00022741"/>
    </source>
</evidence>
<dbReference type="InterPro" id="IPR044145">
    <property type="entry name" value="IF2_II"/>
</dbReference>
<protein>
    <submittedName>
        <fullName evidence="10">Tr-type G domain-containing protein</fullName>
    </submittedName>
</protein>
<dbReference type="InterPro" id="IPR009000">
    <property type="entry name" value="Transl_B-barrel_sf"/>
</dbReference>
<dbReference type="SUPFAM" id="SSF50447">
    <property type="entry name" value="Translation proteins"/>
    <property type="match status" value="1"/>
</dbReference>
<dbReference type="Pfam" id="PF22042">
    <property type="entry name" value="EF-G_D2"/>
    <property type="match status" value="1"/>
</dbReference>
<dbReference type="GO" id="GO:0003743">
    <property type="term" value="F:translation initiation factor activity"/>
    <property type="evidence" value="ECO:0007669"/>
    <property type="project" value="UniProtKB-KW"/>
</dbReference>
<dbReference type="InterPro" id="IPR005225">
    <property type="entry name" value="Small_GTP-bd"/>
</dbReference>
<evidence type="ECO:0000256" key="6">
    <source>
        <dbReference type="ARBA" id="ARBA00025162"/>
    </source>
</evidence>
<dbReference type="AlphaFoldDB" id="A0A915J8G3"/>
<dbReference type="PANTHER" id="PTHR43381:SF20">
    <property type="entry name" value="TRANSLATION INITIATION FACTOR IF-2, MITOCHONDRIAL"/>
    <property type="match status" value="1"/>
</dbReference>
<dbReference type="PANTHER" id="PTHR43381">
    <property type="entry name" value="TRANSLATION INITIATION FACTOR IF-2-RELATED"/>
    <property type="match status" value="1"/>
</dbReference>
<keyword evidence="3" id="KW-0547">Nucleotide-binding</keyword>
<keyword evidence="5" id="KW-0342">GTP-binding</keyword>
<dbReference type="NCBIfam" id="TIGR00231">
    <property type="entry name" value="small_GTP"/>
    <property type="match status" value="1"/>
</dbReference>
<evidence type="ECO:0000256" key="2">
    <source>
        <dbReference type="ARBA" id="ARBA00022540"/>
    </source>
</evidence>
<reference evidence="10" key="1">
    <citation type="submission" date="2022-11" db="UniProtKB">
        <authorList>
            <consortium name="WormBaseParasite"/>
        </authorList>
    </citation>
    <scope>IDENTIFICATION</scope>
</reference>
<dbReference type="Pfam" id="PF11987">
    <property type="entry name" value="IF-2"/>
    <property type="match status" value="1"/>
</dbReference>
<dbReference type="OMA" id="TIVCYQI"/>
<dbReference type="Gene3D" id="2.40.30.10">
    <property type="entry name" value="Translation factors"/>
    <property type="match status" value="2"/>
</dbReference>
<evidence type="ECO:0000259" key="8">
    <source>
        <dbReference type="PROSITE" id="PS51722"/>
    </source>
</evidence>
<feature type="coiled-coil region" evidence="7">
    <location>
        <begin position="399"/>
        <end position="433"/>
    </location>
</feature>
<accession>A0A915J8G3</accession>
<keyword evidence="2" id="KW-0396">Initiation factor</keyword>
<dbReference type="Proteomes" id="UP000887565">
    <property type="component" value="Unplaced"/>
</dbReference>
<organism evidence="9 10">
    <name type="scientific">Romanomermis culicivorax</name>
    <name type="common">Nematode worm</name>
    <dbReference type="NCBI Taxonomy" id="13658"/>
    <lineage>
        <taxon>Eukaryota</taxon>
        <taxon>Metazoa</taxon>
        <taxon>Ecdysozoa</taxon>
        <taxon>Nematoda</taxon>
        <taxon>Enoplea</taxon>
        <taxon>Dorylaimia</taxon>
        <taxon>Mermithida</taxon>
        <taxon>Mermithoidea</taxon>
        <taxon>Mermithidae</taxon>
        <taxon>Romanomermis</taxon>
    </lineage>
</organism>
<keyword evidence="7" id="KW-0175">Coiled coil</keyword>
<dbReference type="Gene3D" id="3.40.50.300">
    <property type="entry name" value="P-loop containing nucleotide triphosphate hydrolases"/>
    <property type="match status" value="1"/>
</dbReference>
<dbReference type="InterPro" id="IPR027417">
    <property type="entry name" value="P-loop_NTPase"/>
</dbReference>
<dbReference type="InterPro" id="IPR015760">
    <property type="entry name" value="TIF_IF2"/>
</dbReference>
<dbReference type="FunFam" id="3.40.50.300:FF:000019">
    <property type="entry name" value="Translation initiation factor IF-2"/>
    <property type="match status" value="1"/>
</dbReference>
<dbReference type="SUPFAM" id="SSF52540">
    <property type="entry name" value="P-loop containing nucleoside triphosphate hydrolases"/>
    <property type="match status" value="1"/>
</dbReference>
<dbReference type="GO" id="GO:0003924">
    <property type="term" value="F:GTPase activity"/>
    <property type="evidence" value="ECO:0007669"/>
    <property type="project" value="InterPro"/>
</dbReference>
<evidence type="ECO:0000256" key="4">
    <source>
        <dbReference type="ARBA" id="ARBA00022917"/>
    </source>
</evidence>
<evidence type="ECO:0000256" key="7">
    <source>
        <dbReference type="SAM" id="Coils"/>
    </source>
</evidence>
<dbReference type="PROSITE" id="PS51722">
    <property type="entry name" value="G_TR_2"/>
    <property type="match status" value="1"/>
</dbReference>
<keyword evidence="9" id="KW-1185">Reference proteome</keyword>
<dbReference type="InterPro" id="IPR023115">
    <property type="entry name" value="TIF_IF2_dom3"/>
</dbReference>
<dbReference type="CDD" id="cd01887">
    <property type="entry name" value="IF2_eIF5B"/>
    <property type="match status" value="1"/>
</dbReference>
<proteinExistence type="inferred from homology"/>
<dbReference type="WBParaSite" id="nRc.2.0.1.t22043-RA">
    <property type="protein sequence ID" value="nRc.2.0.1.t22043-RA"/>
    <property type="gene ID" value="nRc.2.0.1.g22043"/>
</dbReference>
<feature type="domain" description="Tr-type G" evidence="8">
    <location>
        <begin position="96"/>
        <end position="267"/>
    </location>
</feature>
<name>A0A915J8G3_ROMCU</name>
<dbReference type="FunFam" id="3.40.50.10050:FF:000001">
    <property type="entry name" value="Translation initiation factor IF-2"/>
    <property type="match status" value="1"/>
</dbReference>
<comment type="function">
    <text evidence="6">One of the essential components for the initiation of protein synthesis. Protects formylmethionyl-tRNA from spontaneous hydrolysis and promotes its binding to the 30S ribosomal subunits. Also involved in the hydrolysis of GTP during the formation of the 70S ribosomal complex.</text>
</comment>
<dbReference type="CDD" id="cd03702">
    <property type="entry name" value="IF2_mtIF2_II"/>
    <property type="match status" value="1"/>
</dbReference>
<dbReference type="Gene3D" id="3.40.50.10050">
    <property type="entry name" value="Translation initiation factor IF- 2, domain 3"/>
    <property type="match status" value="1"/>
</dbReference>
<dbReference type="InterPro" id="IPR000795">
    <property type="entry name" value="T_Tr_GTP-bd_dom"/>
</dbReference>
<dbReference type="GO" id="GO:0005525">
    <property type="term" value="F:GTP binding"/>
    <property type="evidence" value="ECO:0007669"/>
    <property type="project" value="UniProtKB-KW"/>
</dbReference>
<evidence type="ECO:0000256" key="1">
    <source>
        <dbReference type="ARBA" id="ARBA00007733"/>
    </source>
</evidence>
<keyword evidence="4" id="KW-0648">Protein biosynthesis</keyword>
<dbReference type="InterPro" id="IPR036925">
    <property type="entry name" value="TIF_IF2_dom3_sf"/>
</dbReference>
<dbReference type="InterPro" id="IPR053905">
    <property type="entry name" value="EF-G-like_DII"/>
</dbReference>
<evidence type="ECO:0000256" key="5">
    <source>
        <dbReference type="ARBA" id="ARBA00023134"/>
    </source>
</evidence>
<dbReference type="Pfam" id="PF00009">
    <property type="entry name" value="GTP_EFTU"/>
    <property type="match status" value="1"/>
</dbReference>
<comment type="similarity">
    <text evidence="1">Belongs to the TRAFAC class translation factor GTPase superfamily. Classic translation factor GTPase family. IF-2 subfamily.</text>
</comment>